<dbReference type="RefSeq" id="WP_132194644.1">
    <property type="nucleotide sequence ID" value="NZ_SLWM01000022.1"/>
</dbReference>
<organism evidence="1 2">
    <name type="scientific">Kribbella orskensis</name>
    <dbReference type="NCBI Taxonomy" id="2512216"/>
    <lineage>
        <taxon>Bacteria</taxon>
        <taxon>Bacillati</taxon>
        <taxon>Actinomycetota</taxon>
        <taxon>Actinomycetes</taxon>
        <taxon>Propionibacteriales</taxon>
        <taxon>Kribbellaceae</taxon>
        <taxon>Kribbella</taxon>
    </lineage>
</organism>
<keyword evidence="2" id="KW-1185">Reference proteome</keyword>
<dbReference type="EMBL" id="SLWM01000022">
    <property type="protein sequence ID" value="TCO13536.1"/>
    <property type="molecule type" value="Genomic_DNA"/>
</dbReference>
<name>A0ABY2BAK7_9ACTN</name>
<sequence>MVHRAATGYYVTRFRVVVAHRAGNDLGSLRVALDAGADLVEADVHAFRGRLEIRHLKSLGPRWLWDEGRFVRRRDTPLLELTELLTALDGDPRLLLDLKGIHPLLAGRLAAALREALPNGTVIVCTQHWWMLDAFRELPQVRLVLSAGSRHGLHRLRRRLRTLPAYGACVHRRLLTPALVTELRQGAEFVFTWPVDTEDALRHATHLAVDGVIGKNLPLLGAAD</sequence>
<dbReference type="InterPro" id="IPR017946">
    <property type="entry name" value="PLC-like_Pdiesterase_TIM-brl"/>
</dbReference>
<dbReference type="SUPFAM" id="SSF51695">
    <property type="entry name" value="PLC-like phosphodiesterases"/>
    <property type="match status" value="1"/>
</dbReference>
<evidence type="ECO:0000313" key="2">
    <source>
        <dbReference type="Proteomes" id="UP000295818"/>
    </source>
</evidence>
<proteinExistence type="predicted"/>
<reference evidence="1 2" key="1">
    <citation type="journal article" date="2015" name="Stand. Genomic Sci.">
        <title>Genomic Encyclopedia of Bacterial and Archaeal Type Strains, Phase III: the genomes of soil and plant-associated and newly described type strains.</title>
        <authorList>
            <person name="Whitman W.B."/>
            <person name="Woyke T."/>
            <person name="Klenk H.P."/>
            <person name="Zhou Y."/>
            <person name="Lilburn T.G."/>
            <person name="Beck B.J."/>
            <person name="De Vos P."/>
            <person name="Vandamme P."/>
            <person name="Eisen J.A."/>
            <person name="Garrity G."/>
            <person name="Hugenholtz P."/>
            <person name="Kyrpides N.C."/>
        </authorList>
    </citation>
    <scope>NUCLEOTIDE SEQUENCE [LARGE SCALE GENOMIC DNA]</scope>
    <source>
        <strain evidence="1 2">VKM Ac-2538</strain>
    </source>
</reference>
<dbReference type="Proteomes" id="UP000295818">
    <property type="component" value="Unassembled WGS sequence"/>
</dbReference>
<accession>A0ABY2BAK7</accession>
<protein>
    <submittedName>
        <fullName evidence="1">Glycerophosphoryl diester phosphodiesterase</fullName>
    </submittedName>
</protein>
<comment type="caution">
    <text evidence="1">The sequence shown here is derived from an EMBL/GenBank/DDBJ whole genome shotgun (WGS) entry which is preliminary data.</text>
</comment>
<evidence type="ECO:0000313" key="1">
    <source>
        <dbReference type="EMBL" id="TCO13536.1"/>
    </source>
</evidence>
<dbReference type="Gene3D" id="3.20.20.190">
    <property type="entry name" value="Phosphatidylinositol (PI) phosphodiesterase"/>
    <property type="match status" value="1"/>
</dbReference>
<gene>
    <name evidence="1" type="ORF">EV644_12211</name>
</gene>